<dbReference type="OrthoDB" id="367683at2"/>
<reference evidence="2 3" key="1">
    <citation type="submission" date="2018-10" db="EMBL/GenBank/DDBJ databases">
        <title>Parasedimentitalea marina sp. nov., a psychrophilic bacterium isolated from deep seawater of the New Britain Trench.</title>
        <authorList>
            <person name="Cao J."/>
        </authorList>
    </citation>
    <scope>NUCLEOTIDE SEQUENCE [LARGE SCALE GENOMIC DNA]</scope>
    <source>
        <strain evidence="2 3">W43</strain>
    </source>
</reference>
<dbReference type="PANTHER" id="PTHR43245:SF24">
    <property type="entry name" value="DEHYDROGENASE"/>
    <property type="match status" value="1"/>
</dbReference>
<dbReference type="RefSeq" id="WP_127750341.1">
    <property type="nucleotide sequence ID" value="NZ_CP033219.1"/>
</dbReference>
<dbReference type="KEGG" id="sedi:EBB79_18945"/>
<protein>
    <submittedName>
        <fullName evidence="2">NAD(P)-dependent oxidoreductase</fullName>
    </submittedName>
</protein>
<dbReference type="InterPro" id="IPR001509">
    <property type="entry name" value="Epimerase_deHydtase"/>
</dbReference>
<dbReference type="AlphaFoldDB" id="A0A3T0N716"/>
<dbReference type="Pfam" id="PF01370">
    <property type="entry name" value="Epimerase"/>
    <property type="match status" value="1"/>
</dbReference>
<gene>
    <name evidence="2" type="ORF">EBB79_18945</name>
</gene>
<dbReference type="Gene3D" id="3.40.50.720">
    <property type="entry name" value="NAD(P)-binding Rossmann-like Domain"/>
    <property type="match status" value="1"/>
</dbReference>
<feature type="domain" description="NAD-dependent epimerase/dehydratase" evidence="1">
    <location>
        <begin position="4"/>
        <end position="228"/>
    </location>
</feature>
<dbReference type="InterPro" id="IPR050177">
    <property type="entry name" value="Lipid_A_modif_metabolic_enz"/>
</dbReference>
<evidence type="ECO:0000259" key="1">
    <source>
        <dbReference type="Pfam" id="PF01370"/>
    </source>
</evidence>
<evidence type="ECO:0000313" key="2">
    <source>
        <dbReference type="EMBL" id="AZV79752.1"/>
    </source>
</evidence>
<organism evidence="2 3">
    <name type="scientific">Parasedimentitalea marina</name>
    <dbReference type="NCBI Taxonomy" id="2483033"/>
    <lineage>
        <taxon>Bacteria</taxon>
        <taxon>Pseudomonadati</taxon>
        <taxon>Pseudomonadota</taxon>
        <taxon>Alphaproteobacteria</taxon>
        <taxon>Rhodobacterales</taxon>
        <taxon>Paracoccaceae</taxon>
        <taxon>Parasedimentitalea</taxon>
    </lineage>
</organism>
<keyword evidence="3" id="KW-1185">Reference proteome</keyword>
<dbReference type="SUPFAM" id="SSF51735">
    <property type="entry name" value="NAD(P)-binding Rossmann-fold domains"/>
    <property type="match status" value="1"/>
</dbReference>
<dbReference type="InterPro" id="IPR036291">
    <property type="entry name" value="NAD(P)-bd_dom_sf"/>
</dbReference>
<name>A0A3T0N716_9RHOB</name>
<accession>A0A3T0N716</accession>
<proteinExistence type="predicted"/>
<dbReference type="Proteomes" id="UP000283063">
    <property type="component" value="Chromosome"/>
</dbReference>
<evidence type="ECO:0000313" key="3">
    <source>
        <dbReference type="Proteomes" id="UP000283063"/>
    </source>
</evidence>
<sequence length="328" mass="34881">MARIIVSGATGFLGGALARYLHAGGHSVIALGRSRAALGALRSVRIRTVALDLTQDIPSAVTDLIGAADAMVHCAALSSPWGAKAAFTAANVHGTATALQLATDAGVRRFVNISSPTVYYANRDQIGFAEDQVLPRPINAYAETKREAEKLVLNNPQLGPINLRPRGLYGAGEITLLPRLLAAARQGPLPLLRGGVAEIDLTHVSDAVRAIEAAVHASAQCDGQTFNISGGQPRRVVDIVNDVCRLSAVPVRWRSLPWRAAMAVAGLSEGFHARFKPATEPRLTCYKVGLFAFRQSLDISKAERCLGWRPLIDFDAGLDLTLSERAGP</sequence>
<dbReference type="EMBL" id="CP033219">
    <property type="protein sequence ID" value="AZV79752.1"/>
    <property type="molecule type" value="Genomic_DNA"/>
</dbReference>
<dbReference type="PANTHER" id="PTHR43245">
    <property type="entry name" value="BIFUNCTIONAL POLYMYXIN RESISTANCE PROTEIN ARNA"/>
    <property type="match status" value="1"/>
</dbReference>